<keyword evidence="12" id="KW-0175">Coiled coil</keyword>
<dbReference type="SUPFAM" id="SSF50677">
    <property type="entry name" value="ValRS/IleRS/LeuRS editing domain"/>
    <property type="match status" value="1"/>
</dbReference>
<dbReference type="Pfam" id="PF08264">
    <property type="entry name" value="Anticodon_1"/>
    <property type="match status" value="1"/>
</dbReference>
<protein>
    <recommendedName>
        <fullName evidence="3">valine--tRNA ligase</fullName>
        <ecNumber evidence="3">6.1.1.9</ecNumber>
    </recommendedName>
    <alternativeName>
        <fullName evidence="9">Valyl-tRNA synthetase</fullName>
    </alternativeName>
</protein>
<feature type="domain" description="Methionyl/Valyl/Leucyl/Isoleucyl-tRNA synthetase anticodon-binding" evidence="15">
    <location>
        <begin position="746"/>
        <end position="902"/>
    </location>
</feature>
<dbReference type="GO" id="GO:0006438">
    <property type="term" value="P:valyl-tRNA aminoacylation"/>
    <property type="evidence" value="ECO:0007669"/>
    <property type="project" value="InterPro"/>
</dbReference>
<dbReference type="NCBIfam" id="NF004349">
    <property type="entry name" value="PRK05729.1"/>
    <property type="match status" value="1"/>
</dbReference>
<dbReference type="Gene3D" id="1.10.730.10">
    <property type="entry name" value="Isoleucyl-tRNA Synthetase, Domain 1"/>
    <property type="match status" value="1"/>
</dbReference>
<dbReference type="InterPro" id="IPR009080">
    <property type="entry name" value="tRNAsynth_Ia_anticodon-bd"/>
</dbReference>
<evidence type="ECO:0000259" key="14">
    <source>
        <dbReference type="Pfam" id="PF00133"/>
    </source>
</evidence>
<dbReference type="AlphaFoldDB" id="A0AAD5EDN0"/>
<name>A0AAD5EDN0_UMBRA</name>
<dbReference type="GO" id="GO:0002161">
    <property type="term" value="F:aminoacyl-tRNA deacylase activity"/>
    <property type="evidence" value="ECO:0007669"/>
    <property type="project" value="InterPro"/>
</dbReference>
<dbReference type="InterPro" id="IPR009008">
    <property type="entry name" value="Val/Leu/Ile-tRNA-synth_edit"/>
</dbReference>
<feature type="coiled-coil region" evidence="12">
    <location>
        <begin position="979"/>
        <end position="1013"/>
    </location>
</feature>
<dbReference type="GO" id="GO:0005829">
    <property type="term" value="C:cytosol"/>
    <property type="evidence" value="ECO:0007669"/>
    <property type="project" value="TreeGrafter"/>
</dbReference>
<proteinExistence type="inferred from homology"/>
<dbReference type="GO" id="GO:0005524">
    <property type="term" value="F:ATP binding"/>
    <property type="evidence" value="ECO:0007669"/>
    <property type="project" value="UniProtKB-KW"/>
</dbReference>
<dbReference type="Pfam" id="PF00133">
    <property type="entry name" value="tRNA-synt_1"/>
    <property type="match status" value="1"/>
</dbReference>
<dbReference type="InterPro" id="IPR002300">
    <property type="entry name" value="aa-tRNA-synth_Ia"/>
</dbReference>
<comment type="caution">
    <text evidence="16">The sequence shown here is derived from an EMBL/GenBank/DDBJ whole genome shotgun (WGS) entry which is preliminary data.</text>
</comment>
<keyword evidence="4 11" id="KW-0436">Ligase</keyword>
<dbReference type="InterPro" id="IPR013155">
    <property type="entry name" value="M/V/L/I-tRNA-synth_anticd-bd"/>
</dbReference>
<sequence length="1049" mass="119663">MLRCHSLQQRISPCHYNRDLIRASGNLVVKKRLLSSSPRQLSQSTPQKPSRPFGQAYEPKLVETGWYEWWESQGFFGSKPQGRARNQAKPTFNMITPPPNVTGSLHIGHALTFSLEDAVVRWRRMCGYDVSWIPGTDHAGIGTQSVVERQLMKDRQLSRHDLGRDAFVEEIWKWREHYGNRIIEQIRKIGASVDWDKTYFTMDESRSKAVQNAFIKLYQDGLIYRDSRLVNWCCELETVISDIEVDYHEITGQTFKTLPGRTEGVEFGVLHKFAYPVVDPSDIGELVVATTRIETMLGDCAVAIHPEDARYKSLHGKSVIHPLSKKTIPIICDPQLVDMEFGTGVVKITPAHDQNDYDCGRRHGLPLVSIFDKNGKLNEKCGVKELEGIDRFEARKYVVEKLQELNVYRGKETDHAMRLAICSRSGDVIEPLIQPQWYIKCSGLADNVAKYVDQGDIVTHPVHHKNELNRWLNNIQDWCISRQLWWGHRIPAYQIRLADSHEDFWVVARDSNELHANVVKELSNRNLPDNTSYKAHQDEDVLDTWFSSALLPLSASGWTEPGTTAQRYPLNVMETGLDILFFWVARMAMLCTHLDGQPPFKDIFLHAMVRDAQGRKMSKSLGNVIDPVHVINGVDLDTLKEAVRTGNLAPSEVERSIKNLEVEYPNGIQSCGADSLRFALVSYTQQTRQINLDINNVVSTTHFGNKMWNLFKYGLSRIQMVDNKLSSSLVDRLPKAEELASIPLVNRYILSRLATAVMASQAGFEKFHLHEATDATRRFIVEDLCDVYVEFSKSMLKDSQSATSLSTLNILSACMDVGLRLTHPFMPFLTEELWHHYKEHHEDREQYSSPPSLMLESFPAVDQFAQYKDENVESGFQTVLSIIHASRSLRQSNRVSIAKELPFKIWYSDADADTHHGELQKYVGDIKDFIKASSLEVLTSDANGGYEPTEPVAMKIISPNLKVFVPMKDILRSQPQSDEKSLRARITKLEKKLTKTERELERLGNQIQQSSYESATPIEIQQKNKKRLEALETEKLDSLKNIDLLRTLL</sequence>
<evidence type="ECO:0000259" key="15">
    <source>
        <dbReference type="Pfam" id="PF08264"/>
    </source>
</evidence>
<dbReference type="GO" id="GO:0004832">
    <property type="term" value="F:valine-tRNA ligase activity"/>
    <property type="evidence" value="ECO:0007669"/>
    <property type="project" value="UniProtKB-EC"/>
</dbReference>
<dbReference type="RefSeq" id="XP_051446802.1">
    <property type="nucleotide sequence ID" value="XM_051587384.1"/>
</dbReference>
<evidence type="ECO:0000256" key="8">
    <source>
        <dbReference type="ARBA" id="ARBA00023146"/>
    </source>
</evidence>
<dbReference type="FunFam" id="3.40.50.620:FF:000020">
    <property type="entry name" value="Valine--tRNA ligase, mitochondrial"/>
    <property type="match status" value="1"/>
</dbReference>
<dbReference type="NCBIfam" id="TIGR00422">
    <property type="entry name" value="valS"/>
    <property type="match status" value="1"/>
</dbReference>
<evidence type="ECO:0000256" key="5">
    <source>
        <dbReference type="ARBA" id="ARBA00022741"/>
    </source>
</evidence>
<dbReference type="Gene3D" id="3.90.740.10">
    <property type="entry name" value="Valyl/Leucyl/Isoleucyl-tRNA synthetase, editing domain"/>
    <property type="match status" value="1"/>
</dbReference>
<reference evidence="16" key="1">
    <citation type="submission" date="2021-06" db="EMBL/GenBank/DDBJ databases">
        <authorList>
            <consortium name="DOE Joint Genome Institute"/>
            <person name="Mondo S.J."/>
            <person name="Amses K.R."/>
            <person name="Simmons D.R."/>
            <person name="Longcore J.E."/>
            <person name="Seto K."/>
            <person name="Alves G.H."/>
            <person name="Bonds A.E."/>
            <person name="Quandt C.A."/>
            <person name="Davis W.J."/>
            <person name="Chang Y."/>
            <person name="Letcher P.M."/>
            <person name="Powell M.J."/>
            <person name="Kuo A."/>
            <person name="Labutti K."/>
            <person name="Pangilinan J."/>
            <person name="Andreopoulos W."/>
            <person name="Tritt A."/>
            <person name="Riley R."/>
            <person name="Hundley H."/>
            <person name="Johnson J."/>
            <person name="Lipzen A."/>
            <person name="Barry K."/>
            <person name="Berbee M.L."/>
            <person name="Buchler N.E."/>
            <person name="Grigoriev I.V."/>
            <person name="Spatafora J.W."/>
            <person name="Stajich J.E."/>
            <person name="James T.Y."/>
        </authorList>
    </citation>
    <scope>NUCLEOTIDE SEQUENCE</scope>
    <source>
        <strain evidence="16">AG</strain>
    </source>
</reference>
<keyword evidence="17" id="KW-1185">Reference proteome</keyword>
<feature type="compositionally biased region" description="Low complexity" evidence="13">
    <location>
        <begin position="35"/>
        <end position="47"/>
    </location>
</feature>
<dbReference type="PROSITE" id="PS00178">
    <property type="entry name" value="AA_TRNA_LIGASE_I"/>
    <property type="match status" value="1"/>
</dbReference>
<evidence type="ECO:0000256" key="1">
    <source>
        <dbReference type="ARBA" id="ARBA00004496"/>
    </source>
</evidence>
<gene>
    <name evidence="16" type="ORF">K450DRAFT_231230</name>
</gene>
<dbReference type="EMBL" id="MU620904">
    <property type="protein sequence ID" value="KAI8581798.1"/>
    <property type="molecule type" value="Genomic_DNA"/>
</dbReference>
<evidence type="ECO:0000313" key="16">
    <source>
        <dbReference type="EMBL" id="KAI8581798.1"/>
    </source>
</evidence>
<dbReference type="Proteomes" id="UP001206595">
    <property type="component" value="Unassembled WGS sequence"/>
</dbReference>
<evidence type="ECO:0000256" key="10">
    <source>
        <dbReference type="ARBA" id="ARBA00047552"/>
    </source>
</evidence>
<keyword evidence="6 11" id="KW-0067">ATP-binding</keyword>
<evidence type="ECO:0000256" key="3">
    <source>
        <dbReference type="ARBA" id="ARBA00013169"/>
    </source>
</evidence>
<dbReference type="Gene3D" id="3.40.50.620">
    <property type="entry name" value="HUPs"/>
    <property type="match status" value="2"/>
</dbReference>
<dbReference type="EC" id="6.1.1.9" evidence="3"/>
<organism evidence="16 17">
    <name type="scientific">Umbelopsis ramanniana AG</name>
    <dbReference type="NCBI Taxonomy" id="1314678"/>
    <lineage>
        <taxon>Eukaryota</taxon>
        <taxon>Fungi</taxon>
        <taxon>Fungi incertae sedis</taxon>
        <taxon>Mucoromycota</taxon>
        <taxon>Mucoromycotina</taxon>
        <taxon>Umbelopsidomycetes</taxon>
        <taxon>Umbelopsidales</taxon>
        <taxon>Umbelopsidaceae</taxon>
        <taxon>Umbelopsis</taxon>
    </lineage>
</organism>
<dbReference type="SUPFAM" id="SSF52374">
    <property type="entry name" value="Nucleotidylyl transferase"/>
    <property type="match status" value="1"/>
</dbReference>
<comment type="similarity">
    <text evidence="2 11">Belongs to the class-I aminoacyl-tRNA synthetase family.</text>
</comment>
<reference evidence="16" key="2">
    <citation type="journal article" date="2022" name="Proc. Natl. Acad. Sci. U.S.A.">
        <title>Diploid-dominant life cycles characterize the early evolution of Fungi.</title>
        <authorList>
            <person name="Amses K.R."/>
            <person name="Simmons D.R."/>
            <person name="Longcore J.E."/>
            <person name="Mondo S.J."/>
            <person name="Seto K."/>
            <person name="Jeronimo G.H."/>
            <person name="Bonds A.E."/>
            <person name="Quandt C.A."/>
            <person name="Davis W.J."/>
            <person name="Chang Y."/>
            <person name="Federici B.A."/>
            <person name="Kuo A."/>
            <person name="LaButti K."/>
            <person name="Pangilinan J."/>
            <person name="Andreopoulos W."/>
            <person name="Tritt A."/>
            <person name="Riley R."/>
            <person name="Hundley H."/>
            <person name="Johnson J."/>
            <person name="Lipzen A."/>
            <person name="Barry K."/>
            <person name="Lang B.F."/>
            <person name="Cuomo C.A."/>
            <person name="Buchler N.E."/>
            <person name="Grigoriev I.V."/>
            <person name="Spatafora J.W."/>
            <person name="Stajich J.E."/>
            <person name="James T.Y."/>
        </authorList>
    </citation>
    <scope>NUCLEOTIDE SEQUENCE</scope>
    <source>
        <strain evidence="16">AG</strain>
    </source>
</reference>
<evidence type="ECO:0000256" key="7">
    <source>
        <dbReference type="ARBA" id="ARBA00022917"/>
    </source>
</evidence>
<dbReference type="GeneID" id="75912729"/>
<dbReference type="Gene3D" id="2.170.220.10">
    <property type="match status" value="1"/>
</dbReference>
<evidence type="ECO:0000256" key="12">
    <source>
        <dbReference type="SAM" id="Coils"/>
    </source>
</evidence>
<evidence type="ECO:0000256" key="2">
    <source>
        <dbReference type="ARBA" id="ARBA00005594"/>
    </source>
</evidence>
<keyword evidence="8 11" id="KW-0030">Aminoacyl-tRNA synthetase</keyword>
<keyword evidence="5 11" id="KW-0547">Nucleotide-binding</keyword>
<dbReference type="InterPro" id="IPR002303">
    <property type="entry name" value="Valyl-tRNA_ligase"/>
</dbReference>
<dbReference type="CDD" id="cd00817">
    <property type="entry name" value="ValRS_core"/>
    <property type="match status" value="1"/>
</dbReference>
<evidence type="ECO:0000256" key="6">
    <source>
        <dbReference type="ARBA" id="ARBA00022840"/>
    </source>
</evidence>
<keyword evidence="7 11" id="KW-0648">Protein biosynthesis</keyword>
<dbReference type="PANTHER" id="PTHR11946:SF109">
    <property type="entry name" value="VALINE--TRNA LIGASE"/>
    <property type="match status" value="1"/>
</dbReference>
<evidence type="ECO:0000256" key="4">
    <source>
        <dbReference type="ARBA" id="ARBA00022598"/>
    </source>
</evidence>
<dbReference type="InterPro" id="IPR001412">
    <property type="entry name" value="aa-tRNA-synth_I_CS"/>
</dbReference>
<comment type="catalytic activity">
    <reaction evidence="10">
        <text>tRNA(Val) + L-valine + ATP = L-valyl-tRNA(Val) + AMP + diphosphate</text>
        <dbReference type="Rhea" id="RHEA:10704"/>
        <dbReference type="Rhea" id="RHEA-COMP:9672"/>
        <dbReference type="Rhea" id="RHEA-COMP:9708"/>
        <dbReference type="ChEBI" id="CHEBI:30616"/>
        <dbReference type="ChEBI" id="CHEBI:33019"/>
        <dbReference type="ChEBI" id="CHEBI:57762"/>
        <dbReference type="ChEBI" id="CHEBI:78442"/>
        <dbReference type="ChEBI" id="CHEBI:78537"/>
        <dbReference type="ChEBI" id="CHEBI:456215"/>
        <dbReference type="EC" id="6.1.1.9"/>
    </reaction>
</comment>
<dbReference type="SUPFAM" id="SSF47323">
    <property type="entry name" value="Anticodon-binding domain of a subclass of class I aminoacyl-tRNA synthetases"/>
    <property type="match status" value="1"/>
</dbReference>
<evidence type="ECO:0000256" key="13">
    <source>
        <dbReference type="SAM" id="MobiDB-lite"/>
    </source>
</evidence>
<dbReference type="HAMAP" id="MF_02004">
    <property type="entry name" value="Val_tRNA_synth_type1"/>
    <property type="match status" value="1"/>
</dbReference>
<dbReference type="InterPro" id="IPR014729">
    <property type="entry name" value="Rossmann-like_a/b/a_fold"/>
</dbReference>
<dbReference type="PRINTS" id="PR00986">
    <property type="entry name" value="TRNASYNTHVAL"/>
</dbReference>
<accession>A0AAD5EDN0</accession>
<feature type="region of interest" description="Disordered" evidence="13">
    <location>
        <begin position="35"/>
        <end position="55"/>
    </location>
</feature>
<evidence type="ECO:0000313" key="17">
    <source>
        <dbReference type="Proteomes" id="UP001206595"/>
    </source>
</evidence>
<evidence type="ECO:0000256" key="11">
    <source>
        <dbReference type="RuleBase" id="RU363035"/>
    </source>
</evidence>
<dbReference type="FunFam" id="3.40.50.620:FF:000457">
    <property type="entry name" value="Predicted protein"/>
    <property type="match status" value="1"/>
</dbReference>
<feature type="domain" description="Aminoacyl-tRNA synthetase class Ia" evidence="14">
    <location>
        <begin position="66"/>
        <end position="693"/>
    </location>
</feature>
<dbReference type="PANTHER" id="PTHR11946">
    <property type="entry name" value="VALYL-TRNA SYNTHETASES"/>
    <property type="match status" value="1"/>
</dbReference>
<comment type="subcellular location">
    <subcellularLocation>
        <location evidence="1">Cytoplasm</location>
    </subcellularLocation>
</comment>
<dbReference type="FunFam" id="3.90.740.10:FF:000005">
    <property type="entry name" value="Valine--tRNA ligase, mitochondrial"/>
    <property type="match status" value="1"/>
</dbReference>
<evidence type="ECO:0000256" key="9">
    <source>
        <dbReference type="ARBA" id="ARBA00029936"/>
    </source>
</evidence>
<dbReference type="CDD" id="cd07962">
    <property type="entry name" value="Anticodon_Ia_Val"/>
    <property type="match status" value="1"/>
</dbReference>
<dbReference type="InterPro" id="IPR033705">
    <property type="entry name" value="Anticodon_Ia_Val"/>
</dbReference>